<dbReference type="AlphaFoldDB" id="A0A182NG23"/>
<name>A0A182NG23_9DIPT</name>
<dbReference type="PANTHER" id="PTHR16064:SF3">
    <property type="entry name" value="BTB_POZ DOMAIN-CONTAINING PROTEIN 7"/>
    <property type="match status" value="1"/>
</dbReference>
<dbReference type="InterPro" id="IPR047935">
    <property type="entry name" value="BTBD7_BTB_POZ_second"/>
</dbReference>
<evidence type="ECO:0000256" key="1">
    <source>
        <dbReference type="SAM" id="MobiDB-lite"/>
    </source>
</evidence>
<evidence type="ECO:0000313" key="4">
    <source>
        <dbReference type="EnsemblMetazoa" id="ADIR006595-PA"/>
    </source>
</evidence>
<feature type="compositionally biased region" description="Low complexity" evidence="1">
    <location>
        <begin position="893"/>
        <end position="932"/>
    </location>
</feature>
<dbReference type="EnsemblMetazoa" id="ADIR006595-RA">
    <property type="protein sequence ID" value="ADIR006595-PA"/>
    <property type="gene ID" value="ADIR006595"/>
</dbReference>
<reference evidence="5" key="1">
    <citation type="submission" date="2013-03" db="EMBL/GenBank/DDBJ databases">
        <title>The Genome Sequence of Anopheles dirus WRAIR2.</title>
        <authorList>
            <consortium name="The Broad Institute Genomics Platform"/>
            <person name="Neafsey D.E."/>
            <person name="Walton C."/>
            <person name="Walker B."/>
            <person name="Young S.K."/>
            <person name="Zeng Q."/>
            <person name="Gargeya S."/>
            <person name="Fitzgerald M."/>
            <person name="Haas B."/>
            <person name="Abouelleil A."/>
            <person name="Allen A.W."/>
            <person name="Alvarado L."/>
            <person name="Arachchi H.M."/>
            <person name="Berlin A.M."/>
            <person name="Chapman S.B."/>
            <person name="Gainer-Dewar J."/>
            <person name="Goldberg J."/>
            <person name="Griggs A."/>
            <person name="Gujja S."/>
            <person name="Hansen M."/>
            <person name="Howarth C."/>
            <person name="Imamovic A."/>
            <person name="Ireland A."/>
            <person name="Larimer J."/>
            <person name="McCowan C."/>
            <person name="Murphy C."/>
            <person name="Pearson M."/>
            <person name="Poon T.W."/>
            <person name="Priest M."/>
            <person name="Roberts A."/>
            <person name="Saif S."/>
            <person name="Shea T."/>
            <person name="Sisk P."/>
            <person name="Sykes S."/>
            <person name="Wortman J."/>
            <person name="Nusbaum C."/>
            <person name="Birren B."/>
        </authorList>
    </citation>
    <scope>NUCLEOTIDE SEQUENCE [LARGE SCALE GENOMIC DNA]</scope>
    <source>
        <strain evidence="5">WRAIR2</strain>
    </source>
</reference>
<feature type="region of interest" description="Disordered" evidence="1">
    <location>
        <begin position="816"/>
        <end position="945"/>
    </location>
</feature>
<feature type="region of interest" description="Disordered" evidence="1">
    <location>
        <begin position="1040"/>
        <end position="1070"/>
    </location>
</feature>
<evidence type="ECO:0000259" key="3">
    <source>
        <dbReference type="PROSITE" id="PS50097"/>
    </source>
</evidence>
<dbReference type="InterPro" id="IPR042345">
    <property type="entry name" value="Btbd7"/>
</dbReference>
<feature type="domain" description="BTB" evidence="3">
    <location>
        <begin position="220"/>
        <end position="289"/>
    </location>
</feature>
<dbReference type="CDD" id="cd18284">
    <property type="entry name" value="BTB2_POZ_BTBD7"/>
    <property type="match status" value="1"/>
</dbReference>
<dbReference type="InterPro" id="IPR011705">
    <property type="entry name" value="BACK"/>
</dbReference>
<feature type="compositionally biased region" description="Gly residues" evidence="1">
    <location>
        <begin position="1040"/>
        <end position="1053"/>
    </location>
</feature>
<dbReference type="InterPro" id="IPR011333">
    <property type="entry name" value="SKP1/BTB/POZ_sf"/>
</dbReference>
<dbReference type="PROSITE" id="PS50097">
    <property type="entry name" value="BTB"/>
    <property type="match status" value="2"/>
</dbReference>
<feature type="domain" description="BTB" evidence="3">
    <location>
        <begin position="324"/>
        <end position="427"/>
    </location>
</feature>
<dbReference type="Gene3D" id="3.30.710.10">
    <property type="entry name" value="Potassium Channel Kv1.1, Chain A"/>
    <property type="match status" value="2"/>
</dbReference>
<protein>
    <recommendedName>
        <fullName evidence="3">BTB domain-containing protein</fullName>
    </recommendedName>
</protein>
<dbReference type="Pfam" id="PF00651">
    <property type="entry name" value="BTB"/>
    <property type="match status" value="2"/>
</dbReference>
<feature type="compositionally biased region" description="Low complexity" evidence="1">
    <location>
        <begin position="1114"/>
        <end position="1212"/>
    </location>
</feature>
<dbReference type="Gene3D" id="1.25.40.420">
    <property type="match status" value="1"/>
</dbReference>
<proteinExistence type="predicted"/>
<evidence type="ECO:0000313" key="5">
    <source>
        <dbReference type="Proteomes" id="UP000075884"/>
    </source>
</evidence>
<keyword evidence="2" id="KW-0732">Signal</keyword>
<dbReference type="CDD" id="cd18489">
    <property type="entry name" value="BACK_BTBD7"/>
    <property type="match status" value="1"/>
</dbReference>
<feature type="compositionally biased region" description="Gly residues" evidence="1">
    <location>
        <begin position="933"/>
        <end position="944"/>
    </location>
</feature>
<dbReference type="InterPro" id="IPR000210">
    <property type="entry name" value="BTB/POZ_dom"/>
</dbReference>
<dbReference type="SUPFAM" id="SSF54695">
    <property type="entry name" value="POZ domain"/>
    <property type="match status" value="2"/>
</dbReference>
<dbReference type="PANTHER" id="PTHR16064">
    <property type="entry name" value="BTB POZ DOMAIN CONTAINING 7"/>
    <property type="match status" value="1"/>
</dbReference>
<evidence type="ECO:0000256" key="2">
    <source>
        <dbReference type="SAM" id="SignalP"/>
    </source>
</evidence>
<dbReference type="STRING" id="7168.A0A182NG23"/>
<feature type="compositionally biased region" description="Basic residues" evidence="1">
    <location>
        <begin position="833"/>
        <end position="848"/>
    </location>
</feature>
<dbReference type="InterPro" id="IPR047936">
    <property type="entry name" value="BTBD7_BACK"/>
</dbReference>
<dbReference type="CDD" id="cd18283">
    <property type="entry name" value="BTB1_POZ_BTBD7"/>
    <property type="match status" value="1"/>
</dbReference>
<organism evidence="4 5">
    <name type="scientific">Anopheles dirus</name>
    <dbReference type="NCBI Taxonomy" id="7168"/>
    <lineage>
        <taxon>Eukaryota</taxon>
        <taxon>Metazoa</taxon>
        <taxon>Ecdysozoa</taxon>
        <taxon>Arthropoda</taxon>
        <taxon>Hexapoda</taxon>
        <taxon>Insecta</taxon>
        <taxon>Pterygota</taxon>
        <taxon>Neoptera</taxon>
        <taxon>Endopterygota</taxon>
        <taxon>Diptera</taxon>
        <taxon>Nematocera</taxon>
        <taxon>Culicoidea</taxon>
        <taxon>Culicidae</taxon>
        <taxon>Anophelinae</taxon>
        <taxon>Anopheles</taxon>
    </lineage>
</organism>
<dbReference type="GO" id="GO:0061138">
    <property type="term" value="P:morphogenesis of a branching epithelium"/>
    <property type="evidence" value="ECO:0007669"/>
    <property type="project" value="InterPro"/>
</dbReference>
<dbReference type="VEuPathDB" id="VectorBase:ADIR006595"/>
<feature type="region of interest" description="Disordered" evidence="1">
    <location>
        <begin position="1109"/>
        <end position="1236"/>
    </location>
</feature>
<dbReference type="SMART" id="SM00225">
    <property type="entry name" value="BTB"/>
    <property type="match status" value="2"/>
</dbReference>
<dbReference type="SMART" id="SM00875">
    <property type="entry name" value="BACK"/>
    <property type="match status" value="1"/>
</dbReference>
<feature type="signal peptide" evidence="2">
    <location>
        <begin position="1"/>
        <end position="29"/>
    </location>
</feature>
<sequence length="1236" mass="131929">MRTATTRRPRRCWTMNPGLWGCLIPCGLSYWCESKSGSDPCITTEMGATASTDCPGSSGGGGGGGSGSGGVAGGGVGGGGMMGLSGITSTAGITTTPLTSAGGGYGPLCGGAAAAGAGGSGGSGGGPGAVVRERRKKVTGFATLKKKLIRRRRSSKACDHGRVLREFVSSWSPMELSALLEEYESLAALKDLSVQAELARPPATTFKQDLASLYDFKHCTDCDLVFRGTVFPVHRAILSARCSYFRDLLAGCPGYGARICLELRSSPVDVAMFSSLLRYLYTGDLCTHDPTIDVSLLRRLGEDFGTPNPLENDLRYLLETGDYADAAIVFTSEGGDYHRPDSGSSEYGFRPKLELPCHKAILSARSPFFKSMIQRRTRNISEEHQLHGTDRSLHATTRIVLDEGVIPKRYARVLLHAIYLDTVDLSLILRGNGCGSGAGSLGEVQALTHTGRARPSPLEEAMELYQIGRFLELDILAQGCEDLILEWLSLDTLATVLRWGSQPHGSAWVYRQACHFLREEFSAIVGSPVLFQLDKSQLIEALQNNFLQASELEVLQAVLKWGEQELIRRMEDREPNLLSHTAHSVTRKGIKKRDLSDVELREILSELLPHVRMDHVLPPNNEILNQAIRRGLVSTPPSHMIGDERESLRINAWIRGGKNHGLFVRPRLFMPYYEEVKVLLEDHIASQQIELLRMRRSRHHMPDIPDTLYMVSRLNSNAGTTLGGGSATGVDVVAATTAPIPPPDAQTMESMQKRDQKLRQAPGCQRALALPLSSRAEINRQIRLRVVREFNFPDEVAELLENANCYCSHDGDGSGGGGGVNKGPTDYDGHDGHHTHHHTHHHAHHRHDLHASQQSLDDESTPPPSPAMPSIDIGQAAQGGSGVHCFGRNMTFPRQQAQQQPYPSQQQQQQPSAHHSQRSSQMAQHSLLSHGSGVHGASGSGSSGGLLSSMNNPLALIGGSHRRQELPSVIPGGDIVAYRLSAPAGGGGAVGPPGAIGGGGLDLSEMGACSDGHLSDVMPDVAMATASLGQLHLGGGAAGGGGGGAGGGGGSGAGNVSDVPESLHLDLGDGPSHMIGAAAIGGLHHNIPHHRMGPATTTFHHYMTRNLLNPIHPSTSQQSTSQSQQQQQQQMHHPSLQPSASSSSSSSSMLLGGGHSSSSQLHGSQASLSHGGQQQQQQQHHGSQQQLLNVGASSTQQQQAAQQQSLAQRSSSPYTLHRASPSLPHSSYHSGPPRFL</sequence>
<dbReference type="Pfam" id="PF07707">
    <property type="entry name" value="BACK"/>
    <property type="match status" value="1"/>
</dbReference>
<dbReference type="InterPro" id="IPR047934">
    <property type="entry name" value="BTBD7_BTB_POZ_first"/>
</dbReference>
<reference evidence="4" key="2">
    <citation type="submission" date="2020-05" db="UniProtKB">
        <authorList>
            <consortium name="EnsemblMetazoa"/>
        </authorList>
    </citation>
    <scope>IDENTIFICATION</scope>
    <source>
        <strain evidence="4">WRAIR2</strain>
    </source>
</reference>
<accession>A0A182NG23</accession>
<keyword evidence="5" id="KW-1185">Reference proteome</keyword>
<dbReference type="Proteomes" id="UP000075884">
    <property type="component" value="Unassembled WGS sequence"/>
</dbReference>
<feature type="chain" id="PRO_5008129772" description="BTB domain-containing protein" evidence="2">
    <location>
        <begin position="30"/>
        <end position="1236"/>
    </location>
</feature>